<evidence type="ECO:0000256" key="2">
    <source>
        <dbReference type="SAM" id="Phobius"/>
    </source>
</evidence>
<accession>W9NUG5</accession>
<reference evidence="4" key="1">
    <citation type="submission" date="2011-10" db="EMBL/GenBank/DDBJ databases">
        <title>The Genome Sequence of Fusarium oxysporum HDV247.</title>
        <authorList>
            <consortium name="The Broad Institute Genome Sequencing Platform"/>
            <person name="Ma L.-J."/>
            <person name="Gale L.R."/>
            <person name="Schwartz D.C."/>
            <person name="Zhou S."/>
            <person name="Corby-Kistler H."/>
            <person name="Young S.K."/>
            <person name="Zeng Q."/>
            <person name="Gargeya S."/>
            <person name="Fitzgerald M."/>
            <person name="Haas B."/>
            <person name="Abouelleil A."/>
            <person name="Alvarado L."/>
            <person name="Arachchi H.M."/>
            <person name="Berlin A."/>
            <person name="Brown A."/>
            <person name="Chapman S.B."/>
            <person name="Chen Z."/>
            <person name="Dunbar C."/>
            <person name="Freedman E."/>
            <person name="Gearin G."/>
            <person name="Goldberg J."/>
            <person name="Griggs A."/>
            <person name="Gujja S."/>
            <person name="Heiman D."/>
            <person name="Howarth C."/>
            <person name="Larson L."/>
            <person name="Lui A."/>
            <person name="MacDonald P.J.P."/>
            <person name="Montmayeur A."/>
            <person name="Murphy C."/>
            <person name="Neiman D."/>
            <person name="Pearson M."/>
            <person name="Priest M."/>
            <person name="Roberts A."/>
            <person name="Saif S."/>
            <person name="Shea T."/>
            <person name="Shenoy N."/>
            <person name="Sisk P."/>
            <person name="Stolte C."/>
            <person name="Sykes S."/>
            <person name="Wortman J."/>
            <person name="Nusbaum C."/>
            <person name="Birren B."/>
        </authorList>
    </citation>
    <scope>NUCLEOTIDE SEQUENCE [LARGE SCALE GENOMIC DNA]</scope>
    <source>
        <strain evidence="4">HDV247</strain>
    </source>
</reference>
<evidence type="ECO:0000256" key="3">
    <source>
        <dbReference type="SAM" id="SignalP"/>
    </source>
</evidence>
<keyword evidence="2" id="KW-0812">Transmembrane</keyword>
<feature type="region of interest" description="Disordered" evidence="1">
    <location>
        <begin position="25"/>
        <end position="48"/>
    </location>
</feature>
<keyword evidence="2" id="KW-0472">Membrane</keyword>
<feature type="transmembrane region" description="Helical" evidence="2">
    <location>
        <begin position="322"/>
        <end position="339"/>
    </location>
</feature>
<protein>
    <submittedName>
        <fullName evidence="4">Uncharacterized protein</fullName>
    </submittedName>
</protein>
<evidence type="ECO:0000256" key="1">
    <source>
        <dbReference type="SAM" id="MobiDB-lite"/>
    </source>
</evidence>
<reference evidence="4" key="2">
    <citation type="submission" date="2012-05" db="EMBL/GenBank/DDBJ databases">
        <title>Annotation of the Genome Sequence of Fusarium oxysporum HDV247.</title>
        <authorList>
            <consortium name="The Broad Institute Genomics Platform"/>
            <person name="Ma L.-J."/>
            <person name="Corby-Kistler H."/>
            <person name="Broz K."/>
            <person name="Gale L.R."/>
            <person name="Jonkers W."/>
            <person name="O'Donnell K."/>
            <person name="Ploetz R."/>
            <person name="Steinberg C."/>
            <person name="Schwartz D.C."/>
            <person name="VanEtten H."/>
            <person name="Zhou S."/>
            <person name="Young S.K."/>
            <person name="Zeng Q."/>
            <person name="Gargeya S."/>
            <person name="Fitzgerald M."/>
            <person name="Abouelleil A."/>
            <person name="Alvarado L."/>
            <person name="Chapman S.B."/>
            <person name="Gainer-Dewar J."/>
            <person name="Goldberg J."/>
            <person name="Griggs A."/>
            <person name="Gujja S."/>
            <person name="Hansen M."/>
            <person name="Howarth C."/>
            <person name="Imamovic A."/>
            <person name="Ireland A."/>
            <person name="Larimer J."/>
            <person name="McCowan C."/>
            <person name="Murphy C."/>
            <person name="Pearson M."/>
            <person name="Poon T.W."/>
            <person name="Priest M."/>
            <person name="Roberts A."/>
            <person name="Saif S."/>
            <person name="Shea T."/>
            <person name="Sykes S."/>
            <person name="Wortman J."/>
            <person name="Nusbaum C."/>
            <person name="Birren B."/>
        </authorList>
    </citation>
    <scope>NUCLEOTIDE SEQUENCE</scope>
    <source>
        <strain evidence="4">HDV247</strain>
    </source>
</reference>
<evidence type="ECO:0000313" key="4">
    <source>
        <dbReference type="EMBL" id="EXA31400.1"/>
    </source>
</evidence>
<feature type="signal peptide" evidence="3">
    <location>
        <begin position="1"/>
        <end position="21"/>
    </location>
</feature>
<dbReference type="AlphaFoldDB" id="W9NUG5"/>
<proteinExistence type="predicted"/>
<name>W9NUG5_FUSOX</name>
<sequence>MQSWILLLSCLLFICIPDVLARRGGGGGGHGGSDDDGGGDDSSTDDRCATHDGTVWKWDLIPDNAQNHSRGESEPGSFFKGEASLNFTITAGELCGGNSKGPIQMLGYAWIGPQPEYPVGPTNSIIIGFKAWESDMSIDEIDESYAYIQEENDNYCPRQPDLFRIITTYGWLDTDHSAKTLIPRAADFMNLSVTEGDGDQATVFFNAIMPDTLDHKPDYKGLFLMPPQGICHSGLQYKFSLPDRLEMTGSFTNTTLDLTLLGSGNTTAKTSGYETYKITAEFNVTFSGVFDGDNSTEQLNLGQPGGPLVDWEPNSGSHVAPLGWIMSLVYIVTLILFVSR</sequence>
<feature type="chain" id="PRO_5004929326" evidence="3">
    <location>
        <begin position="22"/>
        <end position="340"/>
    </location>
</feature>
<keyword evidence="2" id="KW-1133">Transmembrane helix</keyword>
<gene>
    <name evidence="4" type="ORF">FOVG_17298</name>
</gene>
<dbReference type="HOGENOM" id="CLU_051696_0_0_1"/>
<organism evidence="4">
    <name type="scientific">Fusarium oxysporum f. sp. pisi HDV247</name>
    <dbReference type="NCBI Taxonomy" id="1080344"/>
    <lineage>
        <taxon>Eukaryota</taxon>
        <taxon>Fungi</taxon>
        <taxon>Dikarya</taxon>
        <taxon>Ascomycota</taxon>
        <taxon>Pezizomycotina</taxon>
        <taxon>Sordariomycetes</taxon>
        <taxon>Hypocreomycetidae</taxon>
        <taxon>Hypocreales</taxon>
        <taxon>Nectriaceae</taxon>
        <taxon>Fusarium</taxon>
        <taxon>Fusarium oxysporum species complex</taxon>
    </lineage>
</organism>
<dbReference type="Proteomes" id="UP000030751">
    <property type="component" value="Unassembled WGS sequence"/>
</dbReference>
<feature type="compositionally biased region" description="Acidic residues" evidence="1">
    <location>
        <begin position="34"/>
        <end position="43"/>
    </location>
</feature>
<keyword evidence="3" id="KW-0732">Signal</keyword>
<dbReference type="EMBL" id="JH651016">
    <property type="protein sequence ID" value="EXA31400.1"/>
    <property type="molecule type" value="Genomic_DNA"/>
</dbReference>